<keyword evidence="1" id="KW-0830">Ubiquinone</keyword>
<dbReference type="AlphaFoldDB" id="A0A533QFC0"/>
<comment type="caution">
    <text evidence="1">The sequence shown here is derived from an EMBL/GenBank/DDBJ whole genome shotgun (WGS) entry which is preliminary data.</text>
</comment>
<dbReference type="Proteomes" id="UP000319783">
    <property type="component" value="Unassembled WGS sequence"/>
</dbReference>
<accession>A0A533QFC0</accession>
<dbReference type="NCBIfam" id="TIGR04256">
    <property type="entry name" value="GxxExxY"/>
    <property type="match status" value="1"/>
</dbReference>
<reference evidence="1 2" key="1">
    <citation type="submission" date="2019-04" db="EMBL/GenBank/DDBJ databases">
        <title>Genome of a novel bacterium Candidatus Jettenia ecosi reconstructed from metagenome of an anammox bioreactor.</title>
        <authorList>
            <person name="Mardanov A.V."/>
            <person name="Beletsky A.V."/>
            <person name="Ravin N.V."/>
            <person name="Botchkova E.A."/>
            <person name="Litti Y.V."/>
            <person name="Nozhevnikova A.N."/>
        </authorList>
    </citation>
    <scope>NUCLEOTIDE SEQUENCE [LARGE SCALE GENOMIC DNA]</scope>
    <source>
        <strain evidence="1">J2</strain>
    </source>
</reference>
<dbReference type="Pfam" id="PF13366">
    <property type="entry name" value="PDDEXK_3"/>
    <property type="match status" value="1"/>
</dbReference>
<gene>
    <name evidence="1" type="ORF">JETT_0291</name>
</gene>
<evidence type="ECO:0000313" key="1">
    <source>
        <dbReference type="EMBL" id="TLD43473.1"/>
    </source>
</evidence>
<dbReference type="InterPro" id="IPR026350">
    <property type="entry name" value="GxxExxY"/>
</dbReference>
<proteinExistence type="predicted"/>
<name>A0A533QFC0_9BACT</name>
<evidence type="ECO:0000313" key="2">
    <source>
        <dbReference type="Proteomes" id="UP000319783"/>
    </source>
</evidence>
<sequence>MEHRELTEKIIGCSYRVYNRMGFGFLESVYEKCMLIELRKAGLNAESQKPITVYYKNDIAGKFVADIIVNDTIILELKSVRQIINAHEVQ</sequence>
<dbReference type="EMBL" id="SULG01000003">
    <property type="protein sequence ID" value="TLD43473.1"/>
    <property type="molecule type" value="Genomic_DNA"/>
</dbReference>
<protein>
    <submittedName>
        <fullName evidence="1">NADH:ubiquinone oxidoreductase subunit 5 (Chain L)/Multisubunit Na+/H+ antiporter, MnhA subunit</fullName>
    </submittedName>
</protein>
<organism evidence="1 2">
    <name type="scientific">Candidatus Jettenia ecosi</name>
    <dbReference type="NCBI Taxonomy" id="2494326"/>
    <lineage>
        <taxon>Bacteria</taxon>
        <taxon>Pseudomonadati</taxon>
        <taxon>Planctomycetota</taxon>
        <taxon>Candidatus Brocadiia</taxon>
        <taxon>Candidatus Brocadiales</taxon>
        <taxon>Candidatus Brocadiaceae</taxon>
        <taxon>Candidatus Jettenia</taxon>
    </lineage>
</organism>